<name>A0AA41UWW4_PAPNU</name>
<keyword evidence="2" id="KW-1185">Reference proteome</keyword>
<accession>A0AA41UWW4</accession>
<feature type="non-terminal residue" evidence="1">
    <location>
        <position position="1"/>
    </location>
</feature>
<dbReference type="Proteomes" id="UP001177140">
    <property type="component" value="Unassembled WGS sequence"/>
</dbReference>
<evidence type="ECO:0000313" key="1">
    <source>
        <dbReference type="EMBL" id="MCL7022802.1"/>
    </source>
</evidence>
<proteinExistence type="predicted"/>
<dbReference type="EMBL" id="JAJJMA010015227">
    <property type="protein sequence ID" value="MCL7022802.1"/>
    <property type="molecule type" value="Genomic_DNA"/>
</dbReference>
<evidence type="ECO:0000313" key="2">
    <source>
        <dbReference type="Proteomes" id="UP001177140"/>
    </source>
</evidence>
<organism evidence="1 2">
    <name type="scientific">Papaver nudicaule</name>
    <name type="common">Iceland poppy</name>
    <dbReference type="NCBI Taxonomy" id="74823"/>
    <lineage>
        <taxon>Eukaryota</taxon>
        <taxon>Viridiplantae</taxon>
        <taxon>Streptophyta</taxon>
        <taxon>Embryophyta</taxon>
        <taxon>Tracheophyta</taxon>
        <taxon>Spermatophyta</taxon>
        <taxon>Magnoliopsida</taxon>
        <taxon>Ranunculales</taxon>
        <taxon>Papaveraceae</taxon>
        <taxon>Papaveroideae</taxon>
        <taxon>Papaver</taxon>
    </lineage>
</organism>
<reference evidence="1" key="1">
    <citation type="submission" date="2022-03" db="EMBL/GenBank/DDBJ databases">
        <title>A functionally conserved STORR gene fusion in Papaver species that diverged 16.8 million years ago.</title>
        <authorList>
            <person name="Catania T."/>
        </authorList>
    </citation>
    <scope>NUCLEOTIDE SEQUENCE</scope>
    <source>
        <strain evidence="1">S-191538</strain>
    </source>
</reference>
<gene>
    <name evidence="1" type="ORF">MKW94_014876</name>
</gene>
<comment type="caution">
    <text evidence="1">The sequence shown here is derived from an EMBL/GenBank/DDBJ whole genome shotgun (WGS) entry which is preliminary data.</text>
</comment>
<protein>
    <submittedName>
        <fullName evidence="1">Uncharacterized protein</fullName>
    </submittedName>
</protein>
<feature type="non-terminal residue" evidence="1">
    <location>
        <position position="57"/>
    </location>
</feature>
<sequence length="57" mass="6137">LAFKHAENEGIGVGKLLGELVDGARKGCLHLVAGGSLLVCKYLLEELKLDVDPKDKY</sequence>
<dbReference type="AlphaFoldDB" id="A0AA41UWW4"/>